<dbReference type="Pfam" id="PF14246">
    <property type="entry name" value="TetR_C_7"/>
    <property type="match status" value="1"/>
</dbReference>
<dbReference type="InterPro" id="IPR050109">
    <property type="entry name" value="HTH-type_TetR-like_transc_reg"/>
</dbReference>
<reference evidence="6 7" key="1">
    <citation type="submission" date="2015-01" db="EMBL/GenBank/DDBJ databases">
        <title>Vibrio sp. C5 JCM 19232 whole genome shotgun sequence.</title>
        <authorList>
            <person name="Sawabe T."/>
            <person name="Meirelles P."/>
            <person name="Feng G."/>
            <person name="Sayaka M."/>
            <person name="Hattori M."/>
            <person name="Ohkuma M."/>
        </authorList>
    </citation>
    <scope>NUCLEOTIDE SEQUENCE [LARGE SCALE GENOMIC DNA]</scope>
    <source>
        <strain evidence="6 7">JCM19232</strain>
    </source>
</reference>
<dbReference type="Gene3D" id="1.10.357.10">
    <property type="entry name" value="Tetracycline Repressor, domain 2"/>
    <property type="match status" value="1"/>
</dbReference>
<dbReference type="AlphaFoldDB" id="A0A0B8PED5"/>
<accession>A0A0B8PED5</accession>
<dbReference type="EMBL" id="BBSA01000007">
    <property type="protein sequence ID" value="GAM62992.1"/>
    <property type="molecule type" value="Genomic_DNA"/>
</dbReference>
<dbReference type="Proteomes" id="UP000031670">
    <property type="component" value="Unassembled WGS sequence"/>
</dbReference>
<evidence type="ECO:0000256" key="1">
    <source>
        <dbReference type="ARBA" id="ARBA00023015"/>
    </source>
</evidence>
<dbReference type="SUPFAM" id="SSF46689">
    <property type="entry name" value="Homeodomain-like"/>
    <property type="match status" value="1"/>
</dbReference>
<dbReference type="InterPro" id="IPR036271">
    <property type="entry name" value="Tet_transcr_reg_TetR-rel_C_sf"/>
</dbReference>
<dbReference type="FunFam" id="1.10.10.60:FF:000141">
    <property type="entry name" value="TetR family transcriptional regulator"/>
    <property type="match status" value="1"/>
</dbReference>
<keyword evidence="3" id="KW-0804">Transcription</keyword>
<evidence type="ECO:0000313" key="6">
    <source>
        <dbReference type="EMBL" id="GAM62992.1"/>
    </source>
</evidence>
<keyword evidence="1" id="KW-0805">Transcription regulation</keyword>
<evidence type="ECO:0000256" key="4">
    <source>
        <dbReference type="PROSITE-ProRule" id="PRU00335"/>
    </source>
</evidence>
<reference evidence="6 7" key="2">
    <citation type="submission" date="2015-01" db="EMBL/GenBank/DDBJ databases">
        <authorList>
            <consortium name="NBRP consortium"/>
            <person name="Sawabe T."/>
            <person name="Meirelles P."/>
            <person name="Feng G."/>
            <person name="Sayaka M."/>
            <person name="Hattori M."/>
            <person name="Ohkuma M."/>
        </authorList>
    </citation>
    <scope>NUCLEOTIDE SEQUENCE [LARGE SCALE GENOMIC DNA]</scope>
    <source>
        <strain evidence="6 7">JCM19232</strain>
    </source>
</reference>
<proteinExistence type="predicted"/>
<comment type="caution">
    <text evidence="6">The sequence shown here is derived from an EMBL/GenBank/DDBJ whole genome shotgun (WGS) entry which is preliminary data.</text>
</comment>
<feature type="domain" description="HTH tetR-type" evidence="5">
    <location>
        <begin position="6"/>
        <end position="65"/>
    </location>
</feature>
<keyword evidence="2 4" id="KW-0238">DNA-binding</keyword>
<evidence type="ECO:0000256" key="2">
    <source>
        <dbReference type="ARBA" id="ARBA00023125"/>
    </source>
</evidence>
<gene>
    <name evidence="6" type="ORF">JCM19232_4669</name>
</gene>
<evidence type="ECO:0000313" key="7">
    <source>
        <dbReference type="Proteomes" id="UP000031670"/>
    </source>
</evidence>
<dbReference type="PANTHER" id="PTHR30055">
    <property type="entry name" value="HTH-TYPE TRANSCRIPTIONAL REGULATOR RUTR"/>
    <property type="match status" value="1"/>
</dbReference>
<protein>
    <submittedName>
        <fullName evidence="6">Transcriptional regulator</fullName>
    </submittedName>
</protein>
<organism evidence="6 7">
    <name type="scientific">Vibrio ishigakensis</name>
    <dbReference type="NCBI Taxonomy" id="1481914"/>
    <lineage>
        <taxon>Bacteria</taxon>
        <taxon>Pseudomonadati</taxon>
        <taxon>Pseudomonadota</taxon>
        <taxon>Gammaproteobacteria</taxon>
        <taxon>Vibrionales</taxon>
        <taxon>Vibrionaceae</taxon>
        <taxon>Vibrio</taxon>
    </lineage>
</organism>
<dbReference type="GO" id="GO:0000976">
    <property type="term" value="F:transcription cis-regulatory region binding"/>
    <property type="evidence" value="ECO:0007669"/>
    <property type="project" value="TreeGrafter"/>
</dbReference>
<dbReference type="PROSITE" id="PS50977">
    <property type="entry name" value="HTH_TETR_2"/>
    <property type="match status" value="1"/>
</dbReference>
<dbReference type="Gene3D" id="1.10.10.60">
    <property type="entry name" value="Homeodomain-like"/>
    <property type="match status" value="1"/>
</dbReference>
<dbReference type="InterPro" id="IPR039536">
    <property type="entry name" value="TetR_C_Proteobacteria"/>
</dbReference>
<dbReference type="PRINTS" id="PR00455">
    <property type="entry name" value="HTHTETR"/>
</dbReference>
<dbReference type="InterPro" id="IPR009057">
    <property type="entry name" value="Homeodomain-like_sf"/>
</dbReference>
<name>A0A0B8PED5_9VIBR</name>
<sequence length="198" mass="22267">MSSRSEKKRAQILEAAGQLFNEQGYGVSMDSVAKLANVSKQTVYAHFKTKDILFETCIQSKCVANQIDENSFNADAPLRQALVGFGIRFQEMLMEPVVHQTFRNAVSQLETHPQLAEIYLQSGPKRTTQVLGEFLELKQQKGELKLTLSAEDSAMQLLLMFHGRAVYWGFLGGDSKESEAQRHAYIDDCVDLFLARNT</sequence>
<feature type="DNA-binding region" description="H-T-H motif" evidence="4">
    <location>
        <begin position="28"/>
        <end position="47"/>
    </location>
</feature>
<dbReference type="GO" id="GO:0003700">
    <property type="term" value="F:DNA-binding transcription factor activity"/>
    <property type="evidence" value="ECO:0007669"/>
    <property type="project" value="TreeGrafter"/>
</dbReference>
<evidence type="ECO:0000256" key="3">
    <source>
        <dbReference type="ARBA" id="ARBA00023163"/>
    </source>
</evidence>
<evidence type="ECO:0000259" key="5">
    <source>
        <dbReference type="PROSITE" id="PS50977"/>
    </source>
</evidence>
<dbReference type="Pfam" id="PF00440">
    <property type="entry name" value="TetR_N"/>
    <property type="match status" value="1"/>
</dbReference>
<dbReference type="InterPro" id="IPR001647">
    <property type="entry name" value="HTH_TetR"/>
</dbReference>
<dbReference type="SUPFAM" id="SSF48498">
    <property type="entry name" value="Tetracyclin repressor-like, C-terminal domain"/>
    <property type="match status" value="1"/>
</dbReference>
<dbReference type="PANTHER" id="PTHR30055:SF146">
    <property type="entry name" value="HTH-TYPE TRANSCRIPTIONAL DUAL REGULATOR CECR"/>
    <property type="match status" value="1"/>
</dbReference>